<name>A0ABR4YX93_9MYCO</name>
<evidence type="ECO:0008006" key="5">
    <source>
        <dbReference type="Google" id="ProtNLM"/>
    </source>
</evidence>
<protein>
    <recommendedName>
        <fullName evidence="5">Integral membrane protein</fullName>
    </recommendedName>
</protein>
<keyword evidence="2" id="KW-0812">Transmembrane</keyword>
<gene>
    <name evidence="3" type="ORF">QQ44_04625</name>
</gene>
<comment type="caution">
    <text evidence="3">The sequence shown here is derived from an EMBL/GenBank/DDBJ whole genome shotgun (WGS) entry which is preliminary data.</text>
</comment>
<keyword evidence="2" id="KW-1133">Transmembrane helix</keyword>
<feature type="transmembrane region" description="Helical" evidence="2">
    <location>
        <begin position="83"/>
        <end position="103"/>
    </location>
</feature>
<feature type="transmembrane region" description="Helical" evidence="2">
    <location>
        <begin position="30"/>
        <end position="53"/>
    </location>
</feature>
<feature type="region of interest" description="Disordered" evidence="1">
    <location>
        <begin position="1"/>
        <end position="22"/>
    </location>
</feature>
<keyword evidence="2" id="KW-0472">Membrane</keyword>
<accession>A0ABR4YX93</accession>
<reference evidence="3 4" key="1">
    <citation type="submission" date="2014-11" db="EMBL/GenBank/DDBJ databases">
        <title>Mycobacterium setense Manresensis Genome.</title>
        <authorList>
            <person name="Rech G."/>
            <person name="Sumoy L."/>
        </authorList>
    </citation>
    <scope>NUCLEOTIDE SEQUENCE [LARGE SCALE GENOMIC DNA]</scope>
    <source>
        <strain evidence="3 4">Manresensis</strain>
    </source>
</reference>
<evidence type="ECO:0000256" key="1">
    <source>
        <dbReference type="SAM" id="MobiDB-lite"/>
    </source>
</evidence>
<proteinExistence type="predicted"/>
<keyword evidence="4" id="KW-1185">Reference proteome</keyword>
<evidence type="ECO:0000313" key="4">
    <source>
        <dbReference type="Proteomes" id="UP000031004"/>
    </source>
</evidence>
<evidence type="ECO:0000313" key="3">
    <source>
        <dbReference type="EMBL" id="KHO26855.1"/>
    </source>
</evidence>
<dbReference type="Proteomes" id="UP000031004">
    <property type="component" value="Unassembled WGS sequence"/>
</dbReference>
<dbReference type="EMBL" id="JTLZ01000004">
    <property type="protein sequence ID" value="KHO26855.1"/>
    <property type="molecule type" value="Genomic_DNA"/>
</dbReference>
<feature type="transmembrane region" description="Helical" evidence="2">
    <location>
        <begin position="110"/>
        <end position="132"/>
    </location>
</feature>
<sequence>MQVARWHGQYRESMADPAPPAGARNSGKQWAWFAGLLSVMVVLGFVVAVVMMLPLAMATDPCHEGVTDKVCQLSAAGQNVLVWIPWMCLVAGTVLAVAGAAVAERRKWTPLIGIPVGVLGYVAMIPIGYWLAFAV</sequence>
<evidence type="ECO:0000256" key="2">
    <source>
        <dbReference type="SAM" id="Phobius"/>
    </source>
</evidence>
<organism evidence="3 4">
    <name type="scientific">Mycolicibacterium setense</name>
    <dbReference type="NCBI Taxonomy" id="431269"/>
    <lineage>
        <taxon>Bacteria</taxon>
        <taxon>Bacillati</taxon>
        <taxon>Actinomycetota</taxon>
        <taxon>Actinomycetes</taxon>
        <taxon>Mycobacteriales</taxon>
        <taxon>Mycobacteriaceae</taxon>
        <taxon>Mycolicibacterium</taxon>
    </lineage>
</organism>